<keyword evidence="6 9" id="KW-1133">Transmembrane helix</keyword>
<proteinExistence type="inferred from homology"/>
<dbReference type="KEGG" id="gtl:EP073_08460"/>
<comment type="similarity">
    <text evidence="8">Belongs to the exbB/tolQ family.</text>
</comment>
<accession>A0A3R5Y7A3</accession>
<evidence type="ECO:0000256" key="4">
    <source>
        <dbReference type="ARBA" id="ARBA00022692"/>
    </source>
</evidence>
<keyword evidence="7 9" id="KW-0472">Membrane</keyword>
<keyword evidence="5 8" id="KW-0653">Protein transport</keyword>
<dbReference type="AlphaFoldDB" id="A0A3R5Y7A3"/>
<feature type="transmembrane region" description="Helical" evidence="9">
    <location>
        <begin position="12"/>
        <end position="36"/>
    </location>
</feature>
<evidence type="ECO:0000259" key="10">
    <source>
        <dbReference type="Pfam" id="PF01618"/>
    </source>
</evidence>
<dbReference type="InterPro" id="IPR050790">
    <property type="entry name" value="ExbB/TolQ_transport"/>
</dbReference>
<evidence type="ECO:0000256" key="1">
    <source>
        <dbReference type="ARBA" id="ARBA00004651"/>
    </source>
</evidence>
<feature type="transmembrane region" description="Helical" evidence="9">
    <location>
        <begin position="156"/>
        <end position="176"/>
    </location>
</feature>
<evidence type="ECO:0000256" key="7">
    <source>
        <dbReference type="ARBA" id="ARBA00023136"/>
    </source>
</evidence>
<dbReference type="Proteomes" id="UP000287502">
    <property type="component" value="Chromosome"/>
</dbReference>
<dbReference type="GO" id="GO:0017038">
    <property type="term" value="P:protein import"/>
    <property type="evidence" value="ECO:0007669"/>
    <property type="project" value="TreeGrafter"/>
</dbReference>
<evidence type="ECO:0000256" key="6">
    <source>
        <dbReference type="ARBA" id="ARBA00022989"/>
    </source>
</evidence>
<sequence length="203" mass="22543">MIEEYFSKGGVMMYPLLFFSIVLTAVFIERLIFFILNRGSKRTLENSERAFFKGDFKTALAELKNSRGAMEKVAAEIINHINCSKHDLEHIAENRAISELQKFSRSLHLMDLIGRVSPMIGLSGTVLGMVKAFQSISAQKGAVDPSILAGGIWESLLTTVFGLMVGIPALIIFHIFENELSKKALMIKLKSEEMIRRAGACGD</sequence>
<organism evidence="11 12">
    <name type="scientific">Geovibrio thiophilus</name>
    <dbReference type="NCBI Taxonomy" id="139438"/>
    <lineage>
        <taxon>Bacteria</taxon>
        <taxon>Pseudomonadati</taxon>
        <taxon>Deferribacterota</taxon>
        <taxon>Deferribacteres</taxon>
        <taxon>Deferribacterales</taxon>
        <taxon>Geovibrionaceae</taxon>
        <taxon>Geovibrio</taxon>
    </lineage>
</organism>
<evidence type="ECO:0000313" key="11">
    <source>
        <dbReference type="EMBL" id="QAR33430.1"/>
    </source>
</evidence>
<dbReference type="InterPro" id="IPR002898">
    <property type="entry name" value="MotA_ExbB_proton_chnl"/>
</dbReference>
<gene>
    <name evidence="11" type="ORF">EP073_08460</name>
</gene>
<protein>
    <submittedName>
        <fullName evidence="11">MotA/TolQ/ExbB proton channel family protein</fullName>
    </submittedName>
</protein>
<evidence type="ECO:0000313" key="12">
    <source>
        <dbReference type="Proteomes" id="UP000287502"/>
    </source>
</evidence>
<evidence type="ECO:0000256" key="9">
    <source>
        <dbReference type="SAM" id="Phobius"/>
    </source>
</evidence>
<keyword evidence="12" id="KW-1185">Reference proteome</keyword>
<dbReference type="EMBL" id="CP035108">
    <property type="protein sequence ID" value="QAR33430.1"/>
    <property type="molecule type" value="Genomic_DNA"/>
</dbReference>
<name>A0A3R5Y7A3_9BACT</name>
<dbReference type="PANTHER" id="PTHR30625">
    <property type="entry name" value="PROTEIN TOLQ"/>
    <property type="match status" value="1"/>
</dbReference>
<dbReference type="PANTHER" id="PTHR30625:SF15">
    <property type="entry name" value="BIOPOLYMER TRANSPORT PROTEIN EXBB"/>
    <property type="match status" value="1"/>
</dbReference>
<feature type="transmembrane region" description="Helical" evidence="9">
    <location>
        <begin position="112"/>
        <end position="136"/>
    </location>
</feature>
<evidence type="ECO:0000256" key="8">
    <source>
        <dbReference type="RuleBase" id="RU004057"/>
    </source>
</evidence>
<evidence type="ECO:0000256" key="5">
    <source>
        <dbReference type="ARBA" id="ARBA00022927"/>
    </source>
</evidence>
<dbReference type="RefSeq" id="WP_128466716.1">
    <property type="nucleotide sequence ID" value="NZ_CP035108.1"/>
</dbReference>
<dbReference type="Pfam" id="PF01618">
    <property type="entry name" value="MotA_ExbB"/>
    <property type="match status" value="1"/>
</dbReference>
<keyword evidence="4 9" id="KW-0812">Transmembrane</keyword>
<evidence type="ECO:0000256" key="2">
    <source>
        <dbReference type="ARBA" id="ARBA00022448"/>
    </source>
</evidence>
<keyword evidence="3" id="KW-1003">Cell membrane</keyword>
<dbReference type="GO" id="GO:0005886">
    <property type="term" value="C:plasma membrane"/>
    <property type="evidence" value="ECO:0007669"/>
    <property type="project" value="UniProtKB-SubCell"/>
</dbReference>
<reference evidence="11 12" key="1">
    <citation type="submission" date="2019-01" db="EMBL/GenBank/DDBJ databases">
        <title>Geovibrio thiophilus DSM 11263, complete genome.</title>
        <authorList>
            <person name="Spring S."/>
            <person name="Bunk B."/>
            <person name="Sproer C."/>
        </authorList>
    </citation>
    <scope>NUCLEOTIDE SEQUENCE [LARGE SCALE GENOMIC DNA]</scope>
    <source>
        <strain evidence="11 12">DSM 11263</strain>
    </source>
</reference>
<comment type="subcellular location">
    <subcellularLocation>
        <location evidence="1">Cell membrane</location>
        <topology evidence="1">Multi-pass membrane protein</topology>
    </subcellularLocation>
    <subcellularLocation>
        <location evidence="8">Membrane</location>
        <topology evidence="8">Multi-pass membrane protein</topology>
    </subcellularLocation>
</comment>
<dbReference type="OrthoDB" id="4045at2"/>
<keyword evidence="2 8" id="KW-0813">Transport</keyword>
<feature type="domain" description="MotA/TolQ/ExbB proton channel" evidence="10">
    <location>
        <begin position="81"/>
        <end position="183"/>
    </location>
</feature>
<evidence type="ECO:0000256" key="3">
    <source>
        <dbReference type="ARBA" id="ARBA00022475"/>
    </source>
</evidence>